<dbReference type="OrthoDB" id="5422838at2"/>
<evidence type="ECO:0000313" key="2">
    <source>
        <dbReference type="EMBL" id="OWV31285.1"/>
    </source>
</evidence>
<gene>
    <name evidence="2" type="ORF">JI62_01330</name>
</gene>
<dbReference type="AlphaFoldDB" id="A0A246S495"/>
<sequence>MKSKTKFSHDSLLDRQATQELLITLANAINKGELAFQESEGELALTPQQLLQVSLRASDEGDKQEVEVKIKWRTKEKALADTPPKIKTKAGKR</sequence>
<evidence type="ECO:0000259" key="1">
    <source>
        <dbReference type="Pfam" id="PF20068"/>
    </source>
</evidence>
<dbReference type="InterPro" id="IPR027598">
    <property type="entry name" value="Amphi-Trp_dom"/>
</dbReference>
<protein>
    <recommendedName>
        <fullName evidence="1">Amphi-Trp domain-containing protein</fullName>
    </recommendedName>
</protein>
<dbReference type="RefSeq" id="WP_088698440.1">
    <property type="nucleotide sequence ID" value="NZ_JPUA01000003.1"/>
</dbReference>
<dbReference type="NCBIfam" id="TIGR04354">
    <property type="entry name" value="amphi-Trp"/>
    <property type="match status" value="1"/>
</dbReference>
<accession>A0A246S495</accession>
<dbReference type="Proteomes" id="UP000197334">
    <property type="component" value="Unassembled WGS sequence"/>
</dbReference>
<dbReference type="Pfam" id="PF20068">
    <property type="entry name" value="Amphi-Trp"/>
    <property type="match status" value="1"/>
</dbReference>
<dbReference type="EMBL" id="JPUA01000003">
    <property type="protein sequence ID" value="OWV31285.1"/>
    <property type="molecule type" value="Genomic_DNA"/>
</dbReference>
<keyword evidence="3" id="KW-1185">Reference proteome</keyword>
<organism evidence="2 3">
    <name type="scientific">Halomonas campaniensis</name>
    <dbReference type="NCBI Taxonomy" id="213554"/>
    <lineage>
        <taxon>Bacteria</taxon>
        <taxon>Pseudomonadati</taxon>
        <taxon>Pseudomonadota</taxon>
        <taxon>Gammaproteobacteria</taxon>
        <taxon>Oceanospirillales</taxon>
        <taxon>Halomonadaceae</taxon>
        <taxon>Halomonas</taxon>
    </lineage>
</organism>
<evidence type="ECO:0000313" key="3">
    <source>
        <dbReference type="Proteomes" id="UP000197334"/>
    </source>
</evidence>
<comment type="caution">
    <text evidence="2">The sequence shown here is derived from an EMBL/GenBank/DDBJ whole genome shotgun (WGS) entry which is preliminary data.</text>
</comment>
<reference evidence="2 3" key="1">
    <citation type="submission" date="2014-08" db="EMBL/GenBank/DDBJ databases">
        <title>Draft genome sequence of a novel L-asparaginase producing marine bacterium, Halomonas campaniensis.</title>
        <authorList>
            <person name="Sundarakrishnan B."/>
            <person name="Moushumi Priya A."/>
            <person name="Raman G."/>
            <person name="Sakthivel N."/>
            <person name="Park S."/>
            <person name="Jayachandran S."/>
        </authorList>
    </citation>
    <scope>NUCLEOTIDE SEQUENCE [LARGE SCALE GENOMIC DNA]</scope>
    <source>
        <strain evidence="2 3">SK03</strain>
    </source>
</reference>
<proteinExistence type="predicted"/>
<feature type="domain" description="Amphi-Trp" evidence="1">
    <location>
        <begin position="1"/>
        <end position="78"/>
    </location>
</feature>
<name>A0A246S495_9GAMM</name>